<evidence type="ECO:0000256" key="1">
    <source>
        <dbReference type="ARBA" id="ARBA00023002"/>
    </source>
</evidence>
<dbReference type="EMBL" id="CP046172">
    <property type="protein sequence ID" value="QIS09633.1"/>
    <property type="molecule type" value="Genomic_DNA"/>
</dbReference>
<accession>A0A6G9Y9B0</accession>
<reference evidence="3 4" key="1">
    <citation type="journal article" date="2019" name="ACS Chem. Biol.">
        <title>Identification and Mobilization of a Cryptic Antibiotic Biosynthesis Gene Locus from a Human-Pathogenic Nocardia Isolate.</title>
        <authorList>
            <person name="Herisse M."/>
            <person name="Ishida K."/>
            <person name="Porter J.L."/>
            <person name="Howden B."/>
            <person name="Hertweck C."/>
            <person name="Stinear T.P."/>
            <person name="Pidot S.J."/>
        </authorList>
    </citation>
    <scope>NUCLEOTIDE SEQUENCE [LARGE SCALE GENOMIC DNA]</scope>
    <source>
        <strain evidence="3 4">AUSMDU00012717</strain>
    </source>
</reference>
<protein>
    <submittedName>
        <fullName evidence="3">LLM class flavin-dependent oxidoreductase</fullName>
    </submittedName>
</protein>
<dbReference type="GO" id="GO:0016705">
    <property type="term" value="F:oxidoreductase activity, acting on paired donors, with incorporation or reduction of molecular oxygen"/>
    <property type="evidence" value="ECO:0007669"/>
    <property type="project" value="InterPro"/>
</dbReference>
<dbReference type="PANTHER" id="PTHR43244">
    <property type="match status" value="1"/>
</dbReference>
<gene>
    <name evidence="3" type="ORF">F5544_08655</name>
</gene>
<evidence type="ECO:0000313" key="4">
    <source>
        <dbReference type="Proteomes" id="UP000503540"/>
    </source>
</evidence>
<evidence type="ECO:0000259" key="2">
    <source>
        <dbReference type="Pfam" id="PF00296"/>
    </source>
</evidence>
<dbReference type="Gene3D" id="3.20.20.30">
    <property type="entry name" value="Luciferase-like domain"/>
    <property type="match status" value="1"/>
</dbReference>
<dbReference type="Pfam" id="PF00296">
    <property type="entry name" value="Bac_luciferase"/>
    <property type="match status" value="1"/>
</dbReference>
<keyword evidence="1" id="KW-0560">Oxidoreductase</keyword>
<evidence type="ECO:0000313" key="3">
    <source>
        <dbReference type="EMBL" id="QIS09633.1"/>
    </source>
</evidence>
<dbReference type="InterPro" id="IPR011251">
    <property type="entry name" value="Luciferase-like_dom"/>
</dbReference>
<dbReference type="Proteomes" id="UP000503540">
    <property type="component" value="Chromosome"/>
</dbReference>
<name>A0A6G9Y9B0_9NOCA</name>
<keyword evidence="4" id="KW-1185">Reference proteome</keyword>
<dbReference type="InterPro" id="IPR050564">
    <property type="entry name" value="F420-G6PD/mer"/>
</dbReference>
<organism evidence="3 4">
    <name type="scientific">Nocardia arthritidis</name>
    <dbReference type="NCBI Taxonomy" id="228602"/>
    <lineage>
        <taxon>Bacteria</taxon>
        <taxon>Bacillati</taxon>
        <taxon>Actinomycetota</taxon>
        <taxon>Actinomycetes</taxon>
        <taxon>Mycobacteriales</taxon>
        <taxon>Nocardiaceae</taxon>
        <taxon>Nocardia</taxon>
    </lineage>
</organism>
<dbReference type="KEGG" id="nah:F5544_08655"/>
<feature type="domain" description="Luciferase-like" evidence="2">
    <location>
        <begin position="53"/>
        <end position="330"/>
    </location>
</feature>
<dbReference type="InterPro" id="IPR036661">
    <property type="entry name" value="Luciferase-like_sf"/>
</dbReference>
<dbReference type="PANTHER" id="PTHR43244:SF1">
    <property type="entry name" value="5,10-METHYLENETETRAHYDROMETHANOPTERIN REDUCTASE"/>
    <property type="match status" value="1"/>
</dbReference>
<proteinExistence type="predicted"/>
<sequence>MRRTPAARPPRRRRAPADFPCEVSAWRLVYPTMLDNVGVLLPQRGALLDRLSTDDLLMLAETIDTTNGLDSIWVGDSLTAQPRADSLTLLGALAGRTRRVRLGVACMASFPVRDPAVFAYQWASLDRLSGGRMTLAVCTGLVGDGASAREGAHWGIPDRERAVRMGENLELCRRLWTGDELDFAGQFVRYNGIRIQPTPVQAPCPVFIAANPWQPKFAERALRRVAELADGWMTASSWPGLVAGLAPLLRAALIDAGRAPETFPVAFLHNVAIGPDRAECLDGAARFIAEHEEYQGTPAEMVEAWTAAGPPERCAADLQALVDTAAGLGPVTLVLRLTSWDQRTQLTRLIEDVLPLIRIPAEIRP</sequence>
<dbReference type="AlphaFoldDB" id="A0A6G9Y9B0"/>
<dbReference type="SUPFAM" id="SSF51679">
    <property type="entry name" value="Bacterial luciferase-like"/>
    <property type="match status" value="1"/>
</dbReference>